<dbReference type="GeneID" id="113213374"/>
<keyword evidence="7" id="KW-0067">ATP-binding</keyword>
<dbReference type="KEGG" id="foc:113213374"/>
<dbReference type="GO" id="GO:0016787">
    <property type="term" value="F:hydrolase activity"/>
    <property type="evidence" value="ECO:0007669"/>
    <property type="project" value="UniProtKB-KW"/>
</dbReference>
<dbReference type="Gene3D" id="3.40.50.300">
    <property type="entry name" value="P-loop containing nucleotide triphosphate hydrolases"/>
    <property type="match status" value="1"/>
</dbReference>
<keyword evidence="4" id="KW-0547">Nucleotide-binding</keyword>
<comment type="function">
    <text evidence="11">DNA helicase that possesses intrinsic ATP-dependent nucleosome-remodeling activity and is both required for DNA repair and heterochromatin organization. Promotes DNA end resection of double-strand breaks (DSBs) following DNA damage: probably acts by weakening histone DNA interactions in nucleosomes flanking DSBs.</text>
</comment>
<dbReference type="CTD" id="34311"/>
<evidence type="ECO:0000256" key="10">
    <source>
        <dbReference type="ARBA" id="ARBA00023242"/>
    </source>
</evidence>
<dbReference type="SUPFAM" id="SSF52540">
    <property type="entry name" value="P-loop containing nucleoside triphosphate hydrolases"/>
    <property type="match status" value="2"/>
</dbReference>
<evidence type="ECO:0000313" key="16">
    <source>
        <dbReference type="Proteomes" id="UP000504606"/>
    </source>
</evidence>
<comment type="subcellular location">
    <subcellularLocation>
        <location evidence="1">Nucleus</location>
    </subcellularLocation>
</comment>
<reference evidence="17 18" key="1">
    <citation type="submission" date="2025-04" db="UniProtKB">
        <authorList>
            <consortium name="RefSeq"/>
        </authorList>
    </citation>
    <scope>IDENTIFICATION</scope>
    <source>
        <tissue evidence="17 18">Whole organism</tissue>
    </source>
</reference>
<evidence type="ECO:0000256" key="12">
    <source>
        <dbReference type="ARBA" id="ARBA00069890"/>
    </source>
</evidence>
<evidence type="ECO:0000256" key="13">
    <source>
        <dbReference type="SAM" id="MobiDB-lite"/>
    </source>
</evidence>
<dbReference type="FunFam" id="3.40.50.10810:FF:000014">
    <property type="entry name" value="SWI/SNF-related matrix-associated actin-dependent regulator of chromatin subfamily A containing DEAD/H box 1"/>
    <property type="match status" value="1"/>
</dbReference>
<evidence type="ECO:0000256" key="4">
    <source>
        <dbReference type="ARBA" id="ARBA00022741"/>
    </source>
</evidence>
<evidence type="ECO:0000256" key="8">
    <source>
        <dbReference type="ARBA" id="ARBA00022853"/>
    </source>
</evidence>
<evidence type="ECO:0000256" key="2">
    <source>
        <dbReference type="ARBA" id="ARBA00007025"/>
    </source>
</evidence>
<keyword evidence="6" id="KW-0347">Helicase</keyword>
<evidence type="ECO:0000256" key="3">
    <source>
        <dbReference type="ARBA" id="ARBA00012551"/>
    </source>
</evidence>
<feature type="domain" description="Helicase C-terminal" evidence="15">
    <location>
        <begin position="748"/>
        <end position="906"/>
    </location>
</feature>
<feature type="compositionally biased region" description="Polar residues" evidence="13">
    <location>
        <begin position="86"/>
        <end position="104"/>
    </location>
</feature>
<evidence type="ECO:0000313" key="17">
    <source>
        <dbReference type="RefSeq" id="XP_052121878.1"/>
    </source>
</evidence>
<evidence type="ECO:0000259" key="14">
    <source>
        <dbReference type="PROSITE" id="PS51192"/>
    </source>
</evidence>
<dbReference type="AlphaFoldDB" id="A0A9C6WYV4"/>
<protein>
    <recommendedName>
        <fullName evidence="12">SWI/SNF-related matrix-associated actin-dependent regulator of chromatin subfamily A containing DEAD/H box 1 homolog</fullName>
        <ecNumber evidence="3">3.6.4.12</ecNumber>
    </recommendedName>
</protein>
<comment type="similarity">
    <text evidence="2">Belongs to the SNF2/RAD54 helicase family.</text>
</comment>
<dbReference type="OrthoDB" id="448448at2759"/>
<evidence type="ECO:0000256" key="6">
    <source>
        <dbReference type="ARBA" id="ARBA00022806"/>
    </source>
</evidence>
<feature type="region of interest" description="Disordered" evidence="13">
    <location>
        <begin position="217"/>
        <end position="258"/>
    </location>
</feature>
<organism evidence="16 17">
    <name type="scientific">Frankliniella occidentalis</name>
    <name type="common">Western flower thrips</name>
    <name type="synonym">Euthrips occidentalis</name>
    <dbReference type="NCBI Taxonomy" id="133901"/>
    <lineage>
        <taxon>Eukaryota</taxon>
        <taxon>Metazoa</taxon>
        <taxon>Ecdysozoa</taxon>
        <taxon>Arthropoda</taxon>
        <taxon>Hexapoda</taxon>
        <taxon>Insecta</taxon>
        <taxon>Pterygota</taxon>
        <taxon>Neoptera</taxon>
        <taxon>Paraneoptera</taxon>
        <taxon>Thysanoptera</taxon>
        <taxon>Terebrantia</taxon>
        <taxon>Thripoidea</taxon>
        <taxon>Thripidae</taxon>
        <taxon>Frankliniella</taxon>
    </lineage>
</organism>
<dbReference type="EC" id="3.6.4.12" evidence="3"/>
<dbReference type="Pfam" id="PF00176">
    <property type="entry name" value="SNF2-rel_dom"/>
    <property type="match status" value="1"/>
</dbReference>
<feature type="compositionally biased region" description="Acidic residues" evidence="13">
    <location>
        <begin position="223"/>
        <end position="235"/>
    </location>
</feature>
<keyword evidence="16" id="KW-1185">Reference proteome</keyword>
<keyword evidence="10" id="KW-0539">Nucleus</keyword>
<dbReference type="GO" id="GO:0005524">
    <property type="term" value="F:ATP binding"/>
    <property type="evidence" value="ECO:0007669"/>
    <property type="project" value="UniProtKB-KW"/>
</dbReference>
<feature type="region of interest" description="Disordered" evidence="13">
    <location>
        <begin position="81"/>
        <end position="149"/>
    </location>
</feature>
<evidence type="ECO:0000256" key="7">
    <source>
        <dbReference type="ARBA" id="ARBA00022840"/>
    </source>
</evidence>
<proteinExistence type="inferred from homology"/>
<dbReference type="InterPro" id="IPR001650">
    <property type="entry name" value="Helicase_C-like"/>
</dbReference>
<dbReference type="SMART" id="SM00490">
    <property type="entry name" value="HELICc"/>
    <property type="match status" value="1"/>
</dbReference>
<dbReference type="GO" id="GO:0003678">
    <property type="term" value="F:DNA helicase activity"/>
    <property type="evidence" value="ECO:0007669"/>
    <property type="project" value="UniProtKB-EC"/>
</dbReference>
<dbReference type="Pfam" id="PF00271">
    <property type="entry name" value="Helicase_C"/>
    <property type="match status" value="1"/>
</dbReference>
<feature type="region of interest" description="Disordered" evidence="13">
    <location>
        <begin position="33"/>
        <end position="69"/>
    </location>
</feature>
<sequence length="932" mass="105064">MSDLASDASPSGAHNPLEKLLKFRFEKKSILSDKCVPNGKEKSPLKQENGIDSNSVHSPSKESSSINNKIKELSSSISIALKTEFPHNTPSSSLENGGNDNESPLESPIKPGKRKAKVLSSDTEDDSPKPNGVRSSKKSKPLDIDEEGRTSLENALKDLHDAFPGKDILILQDALFKAGCSVSKAKTILSEAFSNTSTSDVTIKKKLNGVGKIGKKKKKEMDSCDEDNESDEDDDGRGYKKRKVYDSDADSDEEVSDDLSGDKKKVFMFLCQSDLAELQKMQCSKKKAELIIESRPFDGWKHLVEKLQKKGGAGCEVLNAAQELLQTREVAAELIRKCGKLASKMETAVAAGLSDVQSQPSIMSENLKLSDYQLVGLNWLLVLNTHQVNGILADEMGLGKTVQIIAFLSYLKEKKLANPGKPHLIVVPASTLENWQNEFTRWSPSMNVSVYYGSQEDRKYQRIEWSQNGFGDTEVVLTTYGMITSCPEERKMFRIIPLHYAIFDEAHMLKNMYTQRYEQLIKINAPNRVLVTGTPLQNNLLELMSLLVFVMPKLFKGKQETLKALFTKGSKQQNNKSDSESSLPEFERTQIFQAKHIMKPFVLRRLKCDVLKDLPQKTDELMHCPMTEDQEQKYNELIAMFSRQAAKELNGDDPSEPSESGMAMYMKLRRLANHPLLLRYHFKDDTIKEMAKRLQKDIIYKDTVYQYILDDLNVMSDFELHNMCLEYKTCYNLRLPPSVMGESGKLKEIEKLLPKLQEEGHRVLIFSQFVIVLDVLEEFFKHKGYKFLRLDGSTPVPQRQDLIDEYNRDTTILIFMLSTRAGGLGINLTSADTVIIHDVDPNPHNDKQAEDRCHRIGQTKPVKVIRLISKGTIEENIMTLAQEKLLLEKEVSTNEENDQSEKKSVAKLLKQALGMDKKNSGNSKSPIKSSAL</sequence>
<dbReference type="GO" id="GO:0005694">
    <property type="term" value="C:chromosome"/>
    <property type="evidence" value="ECO:0007669"/>
    <property type="project" value="UniProtKB-ARBA"/>
</dbReference>
<dbReference type="CDD" id="cd18793">
    <property type="entry name" value="SF2_C_SNF"/>
    <property type="match status" value="1"/>
</dbReference>
<dbReference type="Proteomes" id="UP000504606">
    <property type="component" value="Unplaced"/>
</dbReference>
<gene>
    <name evidence="17 18" type="primary">LOC113213374</name>
</gene>
<dbReference type="RefSeq" id="XP_052121882.1">
    <property type="nucleotide sequence ID" value="XM_052265922.1"/>
</dbReference>
<dbReference type="GO" id="GO:0005634">
    <property type="term" value="C:nucleus"/>
    <property type="evidence" value="ECO:0007669"/>
    <property type="project" value="UniProtKB-SubCell"/>
</dbReference>
<dbReference type="InterPro" id="IPR014001">
    <property type="entry name" value="Helicase_ATP-bd"/>
</dbReference>
<feature type="domain" description="Helicase ATP-binding" evidence="14">
    <location>
        <begin position="381"/>
        <end position="553"/>
    </location>
</feature>
<feature type="region of interest" description="Disordered" evidence="13">
    <location>
        <begin position="892"/>
        <end position="932"/>
    </location>
</feature>
<evidence type="ECO:0000256" key="5">
    <source>
        <dbReference type="ARBA" id="ARBA00022801"/>
    </source>
</evidence>
<dbReference type="RefSeq" id="XP_052121878.1">
    <property type="nucleotide sequence ID" value="XM_052265918.1"/>
</dbReference>
<feature type="compositionally biased region" description="Polar residues" evidence="13">
    <location>
        <begin position="920"/>
        <end position="932"/>
    </location>
</feature>
<feature type="compositionally biased region" description="Acidic residues" evidence="13">
    <location>
        <begin position="247"/>
        <end position="258"/>
    </location>
</feature>
<dbReference type="SMART" id="SM00487">
    <property type="entry name" value="DEXDc"/>
    <property type="match status" value="1"/>
</dbReference>
<evidence type="ECO:0000256" key="11">
    <source>
        <dbReference type="ARBA" id="ARBA00059294"/>
    </source>
</evidence>
<dbReference type="PANTHER" id="PTHR10799">
    <property type="entry name" value="SNF2/RAD54 HELICASE FAMILY"/>
    <property type="match status" value="1"/>
</dbReference>
<feature type="compositionally biased region" description="Basic and acidic residues" evidence="13">
    <location>
        <begin position="140"/>
        <end position="149"/>
    </location>
</feature>
<dbReference type="InterPro" id="IPR049730">
    <property type="entry name" value="SNF2/RAD54-like_C"/>
</dbReference>
<dbReference type="InterPro" id="IPR027417">
    <property type="entry name" value="P-loop_NTPase"/>
</dbReference>
<dbReference type="InterPro" id="IPR000330">
    <property type="entry name" value="SNF2_N"/>
</dbReference>
<dbReference type="Gene3D" id="3.40.50.10810">
    <property type="entry name" value="Tandem AAA-ATPase domain"/>
    <property type="match status" value="1"/>
</dbReference>
<evidence type="ECO:0000256" key="1">
    <source>
        <dbReference type="ARBA" id="ARBA00004123"/>
    </source>
</evidence>
<evidence type="ECO:0000259" key="15">
    <source>
        <dbReference type="PROSITE" id="PS51194"/>
    </source>
</evidence>
<evidence type="ECO:0000313" key="18">
    <source>
        <dbReference type="RefSeq" id="XP_052121882.1"/>
    </source>
</evidence>
<evidence type="ECO:0000256" key="9">
    <source>
        <dbReference type="ARBA" id="ARBA00023125"/>
    </source>
</evidence>
<keyword evidence="9" id="KW-0238">DNA-binding</keyword>
<dbReference type="InterPro" id="IPR038718">
    <property type="entry name" value="SNF2-like_sf"/>
</dbReference>
<dbReference type="GO" id="GO:0006325">
    <property type="term" value="P:chromatin organization"/>
    <property type="evidence" value="ECO:0007669"/>
    <property type="project" value="UniProtKB-KW"/>
</dbReference>
<keyword evidence="5" id="KW-0378">Hydrolase</keyword>
<name>A0A9C6WYV4_FRAOC</name>
<keyword evidence="8" id="KW-0156">Chromatin regulator</keyword>
<dbReference type="PROSITE" id="PS51194">
    <property type="entry name" value="HELICASE_CTER"/>
    <property type="match status" value="1"/>
</dbReference>
<dbReference type="PROSITE" id="PS51192">
    <property type="entry name" value="HELICASE_ATP_BIND_1"/>
    <property type="match status" value="1"/>
</dbReference>
<dbReference type="GO" id="GO:0003677">
    <property type="term" value="F:DNA binding"/>
    <property type="evidence" value="ECO:0007669"/>
    <property type="project" value="UniProtKB-KW"/>
</dbReference>
<accession>A0A9C6WYV4</accession>